<dbReference type="GO" id="GO:0005524">
    <property type="term" value="F:ATP binding"/>
    <property type="evidence" value="ECO:0007669"/>
    <property type="project" value="InterPro"/>
</dbReference>
<accession>A0A8H3LFD2</accession>
<evidence type="ECO:0000313" key="2">
    <source>
        <dbReference type="EMBL" id="GES87503.1"/>
    </source>
</evidence>
<proteinExistence type="predicted"/>
<dbReference type="Proteomes" id="UP000615446">
    <property type="component" value="Unassembled WGS sequence"/>
</dbReference>
<dbReference type="AlphaFoldDB" id="A0A8H3LFD2"/>
<dbReference type="EMBL" id="BLAL01000169">
    <property type="protein sequence ID" value="GES87503.1"/>
    <property type="molecule type" value="Genomic_DNA"/>
</dbReference>
<dbReference type="GO" id="GO:0004674">
    <property type="term" value="F:protein serine/threonine kinase activity"/>
    <property type="evidence" value="ECO:0007669"/>
    <property type="project" value="TreeGrafter"/>
</dbReference>
<keyword evidence="2" id="KW-0808">Transferase</keyword>
<dbReference type="PANTHER" id="PTHR44329">
    <property type="entry name" value="SERINE/THREONINE-PROTEIN KINASE TNNI3K-RELATED"/>
    <property type="match status" value="1"/>
</dbReference>
<evidence type="ECO:0000313" key="3">
    <source>
        <dbReference type="Proteomes" id="UP000615446"/>
    </source>
</evidence>
<dbReference type="Gene3D" id="3.30.200.20">
    <property type="entry name" value="Phosphorylase Kinase, domain 1"/>
    <property type="match status" value="1"/>
</dbReference>
<name>A0A8H3LFD2_9GLOM</name>
<dbReference type="InterPro" id="IPR000719">
    <property type="entry name" value="Prot_kinase_dom"/>
</dbReference>
<dbReference type="PROSITE" id="PS50011">
    <property type="entry name" value="PROTEIN_KINASE_DOM"/>
    <property type="match status" value="1"/>
</dbReference>
<gene>
    <name evidence="2" type="ORF">RCL2_001449400</name>
</gene>
<dbReference type="Pfam" id="PF00069">
    <property type="entry name" value="Pkinase"/>
    <property type="match status" value="1"/>
</dbReference>
<evidence type="ECO:0000259" key="1">
    <source>
        <dbReference type="PROSITE" id="PS50011"/>
    </source>
</evidence>
<comment type="caution">
    <text evidence="2">The sequence shown here is derived from an EMBL/GenBank/DDBJ whole genome shotgun (WGS) entry which is preliminary data.</text>
</comment>
<keyword evidence="2" id="KW-0418">Kinase</keyword>
<dbReference type="Gene3D" id="1.10.510.10">
    <property type="entry name" value="Transferase(Phosphotransferase) domain 1"/>
    <property type="match status" value="1"/>
</dbReference>
<reference evidence="2" key="1">
    <citation type="submission" date="2019-10" db="EMBL/GenBank/DDBJ databases">
        <title>Conservation and host-specific expression of non-tandemly repeated heterogenous ribosome RNA gene in arbuscular mycorrhizal fungi.</title>
        <authorList>
            <person name="Maeda T."/>
            <person name="Kobayashi Y."/>
            <person name="Nakagawa T."/>
            <person name="Ezawa T."/>
            <person name="Yamaguchi K."/>
            <person name="Bino T."/>
            <person name="Nishimoto Y."/>
            <person name="Shigenobu S."/>
            <person name="Kawaguchi M."/>
        </authorList>
    </citation>
    <scope>NUCLEOTIDE SEQUENCE</scope>
    <source>
        <strain evidence="2">HR1</strain>
    </source>
</reference>
<sequence length="869" mass="102997">MERIDIYEKIFKKKLKWIPQNRFYDIKYIAEGRLRNIYRANMIEEYIDWICSRQRKNRMKSVLLKGLNDPNNFTPNSVNEITIPHEIYGITQDPKTKIYMVIWNEICERCNGICNTMRFEQNFENWTSEWIPYDRLYDFKYLAKDRIEANWIDGCIVHWDYNNEFNADWKRDRHTIVFLENLDDPDNVTLKSFNKIPVPHAVYGITQDPKTKSYMVVWSEICEKCKCTCNSIHFRQNFKNWTSGNSDIDKFIKEFQLSIHNNIYRESLEWIPYDRFCDIMRIEKGKKYRANWIDGCINTWDDNNQNWGRKNQNMFVILKSLDNPKNIRLEVDKIRAHEVYGITKDPKTNNYMVVLNDICEYCKRICSAIHFQRDFKTWTSGNSDIDNFIQNSQQSVHKHDRFKASDSFRVLEWVPYDRFYDIKYIPESKYGKVYKANWIDGYACWYVNISQRNRKNMIVNLNKLNDTKNITFEFLNEITKHYEVYGITQDPETKNYIVIWNEVCEKCKYICRAKDFQNNFKNWTSGNKDIDKFIQSVQMSFHEFDTKIVLKWIPYNEFCNIKYIARGGFGEVYSAERVINGKYDKLVALKGLNNSKNVTLEFMNEITLHNKIGNSLPIIRFYGITQDPETKNYMMLFHLYYTASGLADIHKNGLIHRDFHIGNILMTNYIKITDMGLCKPADYCESESTNSSIYGVLSYVAPEVLRGQEYTKAVDIYSYGIIMYEIISGLPPYYNVSHDENLAIKICQGLRPKFDIKVPELIVHLIKRCLDAIPSNRPTAEEIEEILRSWRDDRVKALRKQIKEAEEMNKKLPTCSIPSVNLGISCETNHEAIYTSRLLNFKNLPEPKNSHDYYKRNDNIISLESLGSV</sequence>
<dbReference type="OrthoDB" id="10415124at2759"/>
<protein>
    <submittedName>
        <fullName evidence="2">Kinase-like domain-containing protein</fullName>
    </submittedName>
</protein>
<dbReference type="InterPro" id="IPR011009">
    <property type="entry name" value="Kinase-like_dom_sf"/>
</dbReference>
<dbReference type="InterPro" id="IPR051681">
    <property type="entry name" value="Ser/Thr_Kinases-Pseudokinases"/>
</dbReference>
<dbReference type="Gene3D" id="1.10.10.1010">
    <property type="entry name" value="Intein homing endonuclease, domain IV"/>
    <property type="match status" value="3"/>
</dbReference>
<organism evidence="2 3">
    <name type="scientific">Rhizophagus clarus</name>
    <dbReference type="NCBI Taxonomy" id="94130"/>
    <lineage>
        <taxon>Eukaryota</taxon>
        <taxon>Fungi</taxon>
        <taxon>Fungi incertae sedis</taxon>
        <taxon>Mucoromycota</taxon>
        <taxon>Glomeromycotina</taxon>
        <taxon>Glomeromycetes</taxon>
        <taxon>Glomerales</taxon>
        <taxon>Glomeraceae</taxon>
        <taxon>Rhizophagus</taxon>
    </lineage>
</organism>
<dbReference type="SUPFAM" id="SSF56112">
    <property type="entry name" value="Protein kinase-like (PK-like)"/>
    <property type="match status" value="1"/>
</dbReference>
<feature type="domain" description="Protein kinase" evidence="1">
    <location>
        <begin position="558"/>
        <end position="791"/>
    </location>
</feature>